<accession>A0ABW2KN97</accession>
<evidence type="ECO:0000256" key="6">
    <source>
        <dbReference type="ARBA" id="ARBA00023136"/>
    </source>
</evidence>
<evidence type="ECO:0000256" key="1">
    <source>
        <dbReference type="ARBA" id="ARBA00004141"/>
    </source>
</evidence>
<evidence type="ECO:0000313" key="9">
    <source>
        <dbReference type="Proteomes" id="UP001596540"/>
    </source>
</evidence>
<evidence type="ECO:0000256" key="2">
    <source>
        <dbReference type="ARBA" id="ARBA00022448"/>
    </source>
</evidence>
<evidence type="ECO:0000256" key="7">
    <source>
        <dbReference type="SAM" id="Phobius"/>
    </source>
</evidence>
<protein>
    <submittedName>
        <fullName evidence="8">AEC family transporter</fullName>
    </submittedName>
</protein>
<reference evidence="9" key="1">
    <citation type="journal article" date="2019" name="Int. J. Syst. Evol. Microbiol.">
        <title>The Global Catalogue of Microorganisms (GCM) 10K type strain sequencing project: providing services to taxonomists for standard genome sequencing and annotation.</title>
        <authorList>
            <consortium name="The Broad Institute Genomics Platform"/>
            <consortium name="The Broad Institute Genome Sequencing Center for Infectious Disease"/>
            <person name="Wu L."/>
            <person name="Ma J."/>
        </authorList>
    </citation>
    <scope>NUCLEOTIDE SEQUENCE [LARGE SCALE GENOMIC DNA]</scope>
    <source>
        <strain evidence="9">CGMCC 4.7382</strain>
    </source>
</reference>
<dbReference type="Pfam" id="PF03547">
    <property type="entry name" value="Mem_trans"/>
    <property type="match status" value="1"/>
</dbReference>
<dbReference type="Proteomes" id="UP001596540">
    <property type="component" value="Unassembled WGS sequence"/>
</dbReference>
<feature type="transmembrane region" description="Helical" evidence="7">
    <location>
        <begin position="34"/>
        <end position="53"/>
    </location>
</feature>
<comment type="caution">
    <text evidence="8">The sequence shown here is derived from an EMBL/GenBank/DDBJ whole genome shotgun (WGS) entry which is preliminary data.</text>
</comment>
<dbReference type="InterPro" id="IPR004776">
    <property type="entry name" value="Mem_transp_PIN-like"/>
</dbReference>
<sequence>MLGVIAGFSVIASVICVGYILGRTRTLDEHGRRALTRLAFYVATPALLFETLARADLAILTSPSLLVTAFSMLVVAAVFIAVGALRRWGVGRTTVGALCSSYVNSGNLGIPIAVYVLGDATLVAPVMLLQQLVFSPVALTVLDLSQRRPGAPRPSVPSLVTTPFRNPVVLASLAGVLVSASGWHVPPVIMEPVSLIGGMSVPAVLLAFGVSLRGSSLLIRGVDRWPVLLSVLLKTAVHPAVAWLAGRYLFGLDGDLLFVVVTAALPAAQNLHAYASQYEVGTTLARDSILLSTLLSAPAILLVSVLLGGT</sequence>
<evidence type="ECO:0000313" key="8">
    <source>
        <dbReference type="EMBL" id="MFC7331462.1"/>
    </source>
</evidence>
<feature type="transmembrane region" description="Helical" evidence="7">
    <location>
        <begin position="227"/>
        <end position="250"/>
    </location>
</feature>
<keyword evidence="6 7" id="KW-0472">Membrane</keyword>
<keyword evidence="3" id="KW-1003">Cell membrane</keyword>
<name>A0ABW2KN97_9ACTN</name>
<evidence type="ECO:0000256" key="4">
    <source>
        <dbReference type="ARBA" id="ARBA00022692"/>
    </source>
</evidence>
<feature type="transmembrane region" description="Helical" evidence="7">
    <location>
        <begin position="164"/>
        <end position="183"/>
    </location>
</feature>
<comment type="subcellular location">
    <subcellularLocation>
        <location evidence="1">Membrane</location>
        <topology evidence="1">Multi-pass membrane protein</topology>
    </subcellularLocation>
</comment>
<gene>
    <name evidence="8" type="ORF">ACFQRF_27330</name>
</gene>
<feature type="transmembrane region" description="Helical" evidence="7">
    <location>
        <begin position="65"/>
        <end position="85"/>
    </location>
</feature>
<feature type="transmembrane region" description="Helical" evidence="7">
    <location>
        <begin position="256"/>
        <end position="276"/>
    </location>
</feature>
<feature type="transmembrane region" description="Helical" evidence="7">
    <location>
        <begin position="288"/>
        <end position="307"/>
    </location>
</feature>
<feature type="transmembrane region" description="Helical" evidence="7">
    <location>
        <begin position="195"/>
        <end position="215"/>
    </location>
</feature>
<organism evidence="8 9">
    <name type="scientific">Marinactinospora rubrisoli</name>
    <dbReference type="NCBI Taxonomy" id="2715399"/>
    <lineage>
        <taxon>Bacteria</taxon>
        <taxon>Bacillati</taxon>
        <taxon>Actinomycetota</taxon>
        <taxon>Actinomycetes</taxon>
        <taxon>Streptosporangiales</taxon>
        <taxon>Nocardiopsidaceae</taxon>
        <taxon>Marinactinospora</taxon>
    </lineage>
</organism>
<keyword evidence="9" id="KW-1185">Reference proteome</keyword>
<keyword evidence="2" id="KW-0813">Transport</keyword>
<feature type="transmembrane region" description="Helical" evidence="7">
    <location>
        <begin position="6"/>
        <end position="22"/>
    </location>
</feature>
<dbReference type="RefSeq" id="WP_379874314.1">
    <property type="nucleotide sequence ID" value="NZ_JBHTBH010000022.1"/>
</dbReference>
<keyword evidence="5 7" id="KW-1133">Transmembrane helix</keyword>
<proteinExistence type="predicted"/>
<dbReference type="EMBL" id="JBHTBH010000022">
    <property type="protein sequence ID" value="MFC7331462.1"/>
    <property type="molecule type" value="Genomic_DNA"/>
</dbReference>
<dbReference type="PANTHER" id="PTHR36838">
    <property type="entry name" value="AUXIN EFFLUX CARRIER FAMILY PROTEIN"/>
    <property type="match status" value="1"/>
</dbReference>
<keyword evidence="4 7" id="KW-0812">Transmembrane</keyword>
<evidence type="ECO:0000256" key="3">
    <source>
        <dbReference type="ARBA" id="ARBA00022475"/>
    </source>
</evidence>
<dbReference type="PANTHER" id="PTHR36838:SF1">
    <property type="entry name" value="SLR1864 PROTEIN"/>
    <property type="match status" value="1"/>
</dbReference>
<evidence type="ECO:0000256" key="5">
    <source>
        <dbReference type="ARBA" id="ARBA00022989"/>
    </source>
</evidence>